<dbReference type="InterPro" id="IPR010982">
    <property type="entry name" value="Lambda_DNA-bd_dom_sf"/>
</dbReference>
<dbReference type="CDD" id="cd00093">
    <property type="entry name" value="HTH_XRE"/>
    <property type="match status" value="1"/>
</dbReference>
<dbReference type="PROSITE" id="PS50943">
    <property type="entry name" value="HTH_CROC1"/>
    <property type="match status" value="1"/>
</dbReference>
<sequence length="429" mass="47390">MARTLLGTRIREARRAKRLTQKDLARIAGISASYLNLIEHNRRGIAGKTLLSLANALEIDQSLLSEGSDRALVDRVKKAALSASHLKPETERTEEFTARYPGFARLVARLQDQQEQQQENFAALADQMHNDPFFAESIHLMLSNITAIHSTADILASMPDIPRDQSQRFLQNLLSESARLSETASDVLDHFEPSSDAQVASPDNAPFDTLLEQHHFYLEPLEQGRESVAEMVEKLAVPAALQIQTKASLQSYVDMATTLPIQPFLETAQAHHFDALSIASDMGVALPLVMFRLAHMPQAPDMPRFGLLQCDGSGAVLYRKQLPVFALPRFGGACPLWPIYRSASQPTQPIAAFIDLPSGERLFTLSYSYPTEVAQIGMPAQSESIMLFTADYALIDGLKSLPQLSVGMQCAVCPRQKCSARRSAYLLDK</sequence>
<dbReference type="SUPFAM" id="SSF47413">
    <property type="entry name" value="lambda repressor-like DNA-binding domains"/>
    <property type="match status" value="1"/>
</dbReference>
<evidence type="ECO:0000313" key="5">
    <source>
        <dbReference type="EMBL" id="GLQ35597.1"/>
    </source>
</evidence>
<dbReference type="PANTHER" id="PTHR46797">
    <property type="entry name" value="HTH-TYPE TRANSCRIPTIONAL REGULATOR"/>
    <property type="match status" value="1"/>
</dbReference>
<dbReference type="RefSeq" id="WP_284378233.1">
    <property type="nucleotide sequence ID" value="NZ_BSNN01000004.1"/>
</dbReference>
<keyword evidence="2" id="KW-0238">DNA-binding</keyword>
<evidence type="ECO:0000313" key="6">
    <source>
        <dbReference type="Proteomes" id="UP001156694"/>
    </source>
</evidence>
<dbReference type="SMART" id="SM00530">
    <property type="entry name" value="HTH_XRE"/>
    <property type="match status" value="1"/>
</dbReference>
<dbReference type="InterPro" id="IPR001387">
    <property type="entry name" value="Cro/C1-type_HTH"/>
</dbReference>
<feature type="domain" description="HTH cro/C1-type" evidence="4">
    <location>
        <begin position="10"/>
        <end position="64"/>
    </location>
</feature>
<dbReference type="Pfam" id="PF01381">
    <property type="entry name" value="HTH_3"/>
    <property type="match status" value="1"/>
</dbReference>
<organism evidence="5 6">
    <name type="scientific">Amylibacter marinus</name>
    <dbReference type="NCBI Taxonomy" id="1475483"/>
    <lineage>
        <taxon>Bacteria</taxon>
        <taxon>Pseudomonadati</taxon>
        <taxon>Pseudomonadota</taxon>
        <taxon>Alphaproteobacteria</taxon>
        <taxon>Rhodobacterales</taxon>
        <taxon>Paracoccaceae</taxon>
        <taxon>Amylibacter</taxon>
    </lineage>
</organism>
<dbReference type="Pfam" id="PF09856">
    <property type="entry name" value="ScfRs"/>
    <property type="match status" value="1"/>
</dbReference>
<reference evidence="6" key="1">
    <citation type="journal article" date="2019" name="Int. J. Syst. Evol. Microbiol.">
        <title>The Global Catalogue of Microorganisms (GCM) 10K type strain sequencing project: providing services to taxonomists for standard genome sequencing and annotation.</title>
        <authorList>
            <consortium name="The Broad Institute Genomics Platform"/>
            <consortium name="The Broad Institute Genome Sequencing Center for Infectious Disease"/>
            <person name="Wu L."/>
            <person name="Ma J."/>
        </authorList>
    </citation>
    <scope>NUCLEOTIDE SEQUENCE [LARGE SCALE GENOMIC DNA]</scope>
    <source>
        <strain evidence="6">NBRC 110140</strain>
    </source>
</reference>
<evidence type="ECO:0000256" key="1">
    <source>
        <dbReference type="ARBA" id="ARBA00023015"/>
    </source>
</evidence>
<keyword evidence="6" id="KW-1185">Reference proteome</keyword>
<dbReference type="InterPro" id="IPR050807">
    <property type="entry name" value="TransReg_Diox_bact_type"/>
</dbReference>
<keyword evidence="1" id="KW-0805">Transcription regulation</keyword>
<gene>
    <name evidence="5" type="ORF">GCM10007939_18800</name>
</gene>
<dbReference type="EMBL" id="BSNN01000004">
    <property type="protein sequence ID" value="GLQ35597.1"/>
    <property type="molecule type" value="Genomic_DNA"/>
</dbReference>
<name>A0ABQ5VWM8_9RHOB</name>
<dbReference type="Proteomes" id="UP001156694">
    <property type="component" value="Unassembled WGS sequence"/>
</dbReference>
<protein>
    <submittedName>
        <fullName evidence="5">XRE family transcriptional regulator</fullName>
    </submittedName>
</protein>
<dbReference type="Gene3D" id="1.10.260.40">
    <property type="entry name" value="lambda repressor-like DNA-binding domains"/>
    <property type="match status" value="1"/>
</dbReference>
<accession>A0ABQ5VWM8</accession>
<comment type="caution">
    <text evidence="5">The sequence shown here is derived from an EMBL/GenBank/DDBJ whole genome shotgun (WGS) entry which is preliminary data.</text>
</comment>
<evidence type="ECO:0000256" key="3">
    <source>
        <dbReference type="ARBA" id="ARBA00023163"/>
    </source>
</evidence>
<dbReference type="InterPro" id="IPR018653">
    <property type="entry name" value="ScfR_C"/>
</dbReference>
<evidence type="ECO:0000259" key="4">
    <source>
        <dbReference type="PROSITE" id="PS50943"/>
    </source>
</evidence>
<evidence type="ECO:0000256" key="2">
    <source>
        <dbReference type="ARBA" id="ARBA00023125"/>
    </source>
</evidence>
<keyword evidence="3" id="KW-0804">Transcription</keyword>
<dbReference type="PANTHER" id="PTHR46797:SF23">
    <property type="entry name" value="HTH-TYPE TRANSCRIPTIONAL REGULATOR SUTR"/>
    <property type="match status" value="1"/>
</dbReference>
<proteinExistence type="predicted"/>